<dbReference type="Proteomes" id="UP000095008">
    <property type="component" value="Unassembled WGS sequence"/>
</dbReference>
<dbReference type="AlphaFoldDB" id="A0A1C2JDW4"/>
<accession>A0A1C2JDW4</accession>
<dbReference type="RefSeq" id="WP_031574374.1">
    <property type="nucleotide sequence ID" value="NZ_JAWXYA010000001.1"/>
</dbReference>
<gene>
    <name evidence="1" type="ORF">A6M23_10575</name>
</gene>
<protein>
    <submittedName>
        <fullName evidence="1">Uncharacterized protein</fullName>
    </submittedName>
</protein>
<sequence>MVNLKEPLWSIETHQRVTYVGRTFSGALVVKVVDDPNDLCVLCREEDLENIPSDRPVLAG</sequence>
<evidence type="ECO:0000313" key="1">
    <source>
        <dbReference type="EMBL" id="OCX72091.1"/>
    </source>
</evidence>
<keyword evidence="2" id="KW-1185">Reference proteome</keyword>
<comment type="caution">
    <text evidence="1">The sequence shown here is derived from an EMBL/GenBank/DDBJ whole genome shotgun (WGS) entry which is preliminary data.</text>
</comment>
<evidence type="ECO:0000313" key="2">
    <source>
        <dbReference type="Proteomes" id="UP000095008"/>
    </source>
</evidence>
<name>A0A1C2JDW4_ACITH</name>
<proteinExistence type="predicted"/>
<organism evidence="1 2">
    <name type="scientific">Acidithiobacillus thiooxidans</name>
    <name type="common">Thiobacillus thiooxidans</name>
    <dbReference type="NCBI Taxonomy" id="930"/>
    <lineage>
        <taxon>Bacteria</taxon>
        <taxon>Pseudomonadati</taxon>
        <taxon>Pseudomonadota</taxon>
        <taxon>Acidithiobacillia</taxon>
        <taxon>Acidithiobacillales</taxon>
        <taxon>Acidithiobacillaceae</taxon>
        <taxon>Acidithiobacillus</taxon>
    </lineage>
</organism>
<reference evidence="1" key="1">
    <citation type="journal article" date="2016" name="Int. J. Mol. Sci.">
        <title>Comparative genomics of the extreme acidophile Acidithiobacillus thiooxidans reveals intraspecific divergence and niche adaptation.</title>
        <authorList>
            <person name="Zhang X."/>
            <person name="Feng X."/>
            <person name="Tao J."/>
            <person name="Ma L."/>
            <person name="Xiao Y."/>
            <person name="Liang Y."/>
            <person name="Liu X."/>
            <person name="Yin H."/>
        </authorList>
    </citation>
    <scope>NUCLEOTIDE SEQUENCE [LARGE SCALE GENOMIC DNA]</scope>
    <source>
        <strain evidence="1">DXS-W</strain>
    </source>
</reference>
<dbReference type="EMBL" id="LWRY01000118">
    <property type="protein sequence ID" value="OCX72091.1"/>
    <property type="molecule type" value="Genomic_DNA"/>
</dbReference>